<keyword evidence="11" id="KW-0443">Lipid metabolism</keyword>
<feature type="domain" description="SAM-dependent methyltransferase Erg6/SMT-type" evidence="13">
    <location>
        <begin position="59"/>
        <end position="197"/>
    </location>
</feature>
<evidence type="ECO:0000256" key="6">
    <source>
        <dbReference type="ARBA" id="ARBA00023166"/>
    </source>
</evidence>
<gene>
    <name evidence="14" type="ORF">BT67DRAFT_384760</name>
</gene>
<evidence type="ECO:0000256" key="2">
    <source>
        <dbReference type="ARBA" id="ARBA00022679"/>
    </source>
</evidence>
<dbReference type="PANTHER" id="PTHR44068">
    <property type="entry name" value="ZGC:194242"/>
    <property type="match status" value="1"/>
</dbReference>
<dbReference type="Pfam" id="PF08498">
    <property type="entry name" value="Sterol_MT_C"/>
    <property type="match status" value="1"/>
</dbReference>
<keyword evidence="1 10" id="KW-0489">Methyltransferase</keyword>
<feature type="region of interest" description="Disordered" evidence="12">
    <location>
        <begin position="304"/>
        <end position="330"/>
    </location>
</feature>
<sequence>MGSPVPVGFQINRDLNKFLAHYSRDPSKTNVIDVDCISWSTEAERQERQKKYCEVATDYYNLVSFAYEKGWGQHFHYAPLTPGLSLTESIKAYEREYGHIARLRKGMRVLDLGCGVGGPARTIAREIGCTIVGITNSAWHVARGTALTKEAGLDHLITLKLPFPDESFDAVYSVEALCYSTDTTACYKEINRVMKPGTSFTFHDFAMTENSPAPWYYGPAGNIWWAMMIPGWADFWKVFKMTPFFRFFLICFFRLLVLVGQMPSEMLTLLQVMWYCRTVTIGAKEGLFTPMYLFVCQKPAASVGAGKTGRRSATEGESRRTEGTAVVQDH</sequence>
<evidence type="ECO:0000313" key="14">
    <source>
        <dbReference type="EMBL" id="KAK4132716.1"/>
    </source>
</evidence>
<dbReference type="GO" id="GO:0016126">
    <property type="term" value="P:sterol biosynthetic process"/>
    <property type="evidence" value="ECO:0007669"/>
    <property type="project" value="UniProtKB-KW"/>
</dbReference>
<dbReference type="Proteomes" id="UP001304895">
    <property type="component" value="Unassembled WGS sequence"/>
</dbReference>
<name>A0AAN6UHG0_9PEZI</name>
<dbReference type="SUPFAM" id="SSF53335">
    <property type="entry name" value="S-adenosyl-L-methionine-dependent methyltransferases"/>
    <property type="match status" value="1"/>
</dbReference>
<dbReference type="InterPro" id="IPR029063">
    <property type="entry name" value="SAM-dependent_MTases_sf"/>
</dbReference>
<proteinExistence type="inferred from homology"/>
<dbReference type="PROSITE" id="PS51685">
    <property type="entry name" value="SAM_MT_ERG6_SMT"/>
    <property type="match status" value="1"/>
</dbReference>
<comment type="pathway">
    <text evidence="8">Steroid metabolism; ergosterol biosynthesis.</text>
</comment>
<evidence type="ECO:0000256" key="10">
    <source>
        <dbReference type="PROSITE-ProRule" id="PRU01022"/>
    </source>
</evidence>
<keyword evidence="11" id="KW-0444">Lipid biosynthesis</keyword>
<dbReference type="InterPro" id="IPR030384">
    <property type="entry name" value="MeTrfase_SMT"/>
</dbReference>
<dbReference type="Pfam" id="PF08241">
    <property type="entry name" value="Methyltransf_11"/>
    <property type="match status" value="1"/>
</dbReference>
<evidence type="ECO:0000256" key="4">
    <source>
        <dbReference type="ARBA" id="ARBA00022955"/>
    </source>
</evidence>
<dbReference type="PANTHER" id="PTHR44068:SF1">
    <property type="entry name" value="HYPOTHETICAL LOC100005854"/>
    <property type="match status" value="1"/>
</dbReference>
<organism evidence="14 15">
    <name type="scientific">Trichocladium antarcticum</name>
    <dbReference type="NCBI Taxonomy" id="1450529"/>
    <lineage>
        <taxon>Eukaryota</taxon>
        <taxon>Fungi</taxon>
        <taxon>Dikarya</taxon>
        <taxon>Ascomycota</taxon>
        <taxon>Pezizomycotina</taxon>
        <taxon>Sordariomycetes</taxon>
        <taxon>Sordariomycetidae</taxon>
        <taxon>Sordariales</taxon>
        <taxon>Chaetomiaceae</taxon>
        <taxon>Trichocladium</taxon>
    </lineage>
</organism>
<dbReference type="CDD" id="cd02440">
    <property type="entry name" value="AdoMet_MTases"/>
    <property type="match status" value="1"/>
</dbReference>
<dbReference type="InterPro" id="IPR013216">
    <property type="entry name" value="Methyltransf_11"/>
</dbReference>
<keyword evidence="3 10" id="KW-0949">S-adenosyl-L-methionine</keyword>
<dbReference type="EC" id="2.1.1.-" evidence="11"/>
<dbReference type="InterPro" id="IPR013705">
    <property type="entry name" value="Sterol_MeTrfase_C"/>
</dbReference>
<keyword evidence="5 11" id="KW-0756">Sterol biosynthesis</keyword>
<evidence type="ECO:0000256" key="5">
    <source>
        <dbReference type="ARBA" id="ARBA00023011"/>
    </source>
</evidence>
<evidence type="ECO:0000313" key="15">
    <source>
        <dbReference type="Proteomes" id="UP001304895"/>
    </source>
</evidence>
<keyword evidence="4 11" id="KW-0752">Steroid biosynthesis</keyword>
<keyword evidence="6 11" id="KW-1207">Sterol metabolism</keyword>
<dbReference type="GO" id="GO:0005783">
    <property type="term" value="C:endoplasmic reticulum"/>
    <property type="evidence" value="ECO:0007669"/>
    <property type="project" value="TreeGrafter"/>
</dbReference>
<reference evidence="14" key="1">
    <citation type="journal article" date="2023" name="Mol. Phylogenet. Evol.">
        <title>Genome-scale phylogeny and comparative genomics of the fungal order Sordariales.</title>
        <authorList>
            <person name="Hensen N."/>
            <person name="Bonometti L."/>
            <person name="Westerberg I."/>
            <person name="Brannstrom I.O."/>
            <person name="Guillou S."/>
            <person name="Cros-Aarteil S."/>
            <person name="Calhoun S."/>
            <person name="Haridas S."/>
            <person name="Kuo A."/>
            <person name="Mondo S."/>
            <person name="Pangilinan J."/>
            <person name="Riley R."/>
            <person name="LaButti K."/>
            <person name="Andreopoulos B."/>
            <person name="Lipzen A."/>
            <person name="Chen C."/>
            <person name="Yan M."/>
            <person name="Daum C."/>
            <person name="Ng V."/>
            <person name="Clum A."/>
            <person name="Steindorff A."/>
            <person name="Ohm R.A."/>
            <person name="Martin F."/>
            <person name="Silar P."/>
            <person name="Natvig D.O."/>
            <person name="Lalanne C."/>
            <person name="Gautier V."/>
            <person name="Ament-Velasquez S.L."/>
            <person name="Kruys A."/>
            <person name="Hutchinson M.I."/>
            <person name="Powell A.J."/>
            <person name="Barry K."/>
            <person name="Miller A.N."/>
            <person name="Grigoriev I.V."/>
            <person name="Debuchy R."/>
            <person name="Gladieux P."/>
            <person name="Hiltunen Thoren M."/>
            <person name="Johannesson H."/>
        </authorList>
    </citation>
    <scope>NUCLEOTIDE SEQUENCE</scope>
    <source>
        <strain evidence="14">CBS 123565</strain>
    </source>
</reference>
<comment type="function">
    <text evidence="11">Catalyzes the transfer of methyl groups from S-adenosyl-methionine to the C-24 of sterols.</text>
</comment>
<dbReference type="EMBL" id="MU853416">
    <property type="protein sequence ID" value="KAK4132716.1"/>
    <property type="molecule type" value="Genomic_DNA"/>
</dbReference>
<reference evidence="14" key="2">
    <citation type="submission" date="2023-05" db="EMBL/GenBank/DDBJ databases">
        <authorList>
            <consortium name="Lawrence Berkeley National Laboratory"/>
            <person name="Steindorff A."/>
            <person name="Hensen N."/>
            <person name="Bonometti L."/>
            <person name="Westerberg I."/>
            <person name="Brannstrom I.O."/>
            <person name="Guillou S."/>
            <person name="Cros-Aarteil S."/>
            <person name="Calhoun S."/>
            <person name="Haridas S."/>
            <person name="Kuo A."/>
            <person name="Mondo S."/>
            <person name="Pangilinan J."/>
            <person name="Riley R."/>
            <person name="Labutti K."/>
            <person name="Andreopoulos B."/>
            <person name="Lipzen A."/>
            <person name="Chen C."/>
            <person name="Yanf M."/>
            <person name="Daum C."/>
            <person name="Ng V."/>
            <person name="Clum A."/>
            <person name="Ohm R."/>
            <person name="Martin F."/>
            <person name="Silar P."/>
            <person name="Natvig D."/>
            <person name="Lalanne C."/>
            <person name="Gautier V."/>
            <person name="Ament-Velasquez S.L."/>
            <person name="Kruys A."/>
            <person name="Hutchinson M.I."/>
            <person name="Powell A.J."/>
            <person name="Barry K."/>
            <person name="Miller A.N."/>
            <person name="Grigoriev I.V."/>
            <person name="Debuchy R."/>
            <person name="Gladieux P."/>
            <person name="Thoren M.H."/>
            <person name="Johannesson H."/>
        </authorList>
    </citation>
    <scope>NUCLEOTIDE SEQUENCE</scope>
    <source>
        <strain evidence="14">CBS 123565</strain>
    </source>
</reference>
<dbReference type="Gene3D" id="3.40.50.150">
    <property type="entry name" value="Vaccinia Virus protein VP39"/>
    <property type="match status" value="1"/>
</dbReference>
<protein>
    <recommendedName>
        <fullName evidence="11">Sterol 24-C-methyltransferase</fullName>
        <ecNumber evidence="11">2.1.1.-</ecNumber>
    </recommendedName>
    <alternativeName>
        <fullName evidence="11">Delta(24)-sterol C-methyltransferase</fullName>
    </alternativeName>
</protein>
<evidence type="ECO:0000256" key="3">
    <source>
        <dbReference type="ARBA" id="ARBA00022691"/>
    </source>
</evidence>
<accession>A0AAN6UHG0</accession>
<dbReference type="InterPro" id="IPR050447">
    <property type="entry name" value="Erg6_SMT_methyltransf"/>
</dbReference>
<comment type="similarity">
    <text evidence="9 10 11">Belongs to the class I-like SAM-binding methyltransferase superfamily. Erg6/SMT family.</text>
</comment>
<keyword evidence="7 11" id="KW-0753">Steroid metabolism</keyword>
<evidence type="ECO:0000256" key="8">
    <source>
        <dbReference type="ARBA" id="ARBA00029435"/>
    </source>
</evidence>
<feature type="compositionally biased region" description="Basic and acidic residues" evidence="12">
    <location>
        <begin position="312"/>
        <end position="330"/>
    </location>
</feature>
<dbReference type="AlphaFoldDB" id="A0AAN6UHG0"/>
<keyword evidence="15" id="KW-1185">Reference proteome</keyword>
<evidence type="ECO:0000256" key="7">
    <source>
        <dbReference type="ARBA" id="ARBA00023221"/>
    </source>
</evidence>
<evidence type="ECO:0000256" key="9">
    <source>
        <dbReference type="ARBA" id="ARBA00038188"/>
    </source>
</evidence>
<keyword evidence="2 10" id="KW-0808">Transferase</keyword>
<evidence type="ECO:0000256" key="12">
    <source>
        <dbReference type="SAM" id="MobiDB-lite"/>
    </source>
</evidence>
<evidence type="ECO:0000256" key="1">
    <source>
        <dbReference type="ARBA" id="ARBA00022603"/>
    </source>
</evidence>
<evidence type="ECO:0000259" key="13">
    <source>
        <dbReference type="PROSITE" id="PS51685"/>
    </source>
</evidence>
<dbReference type="GO" id="GO:0003838">
    <property type="term" value="F:sterol 24-C-methyltransferase activity"/>
    <property type="evidence" value="ECO:0007669"/>
    <property type="project" value="TreeGrafter"/>
</dbReference>
<evidence type="ECO:0000256" key="11">
    <source>
        <dbReference type="RuleBase" id="RU362025"/>
    </source>
</evidence>
<dbReference type="GO" id="GO:0032259">
    <property type="term" value="P:methylation"/>
    <property type="evidence" value="ECO:0007669"/>
    <property type="project" value="UniProtKB-KW"/>
</dbReference>
<comment type="caution">
    <text evidence="14">The sequence shown here is derived from an EMBL/GenBank/DDBJ whole genome shotgun (WGS) entry which is preliminary data.</text>
</comment>